<keyword evidence="11" id="KW-1185">Reference proteome</keyword>
<comment type="subcellular location">
    <subcellularLocation>
        <location evidence="1">Secreted</location>
    </subcellularLocation>
</comment>
<dbReference type="Proteomes" id="UP000692954">
    <property type="component" value="Unassembled WGS sequence"/>
</dbReference>
<evidence type="ECO:0000259" key="9">
    <source>
        <dbReference type="PROSITE" id="PS51158"/>
    </source>
</evidence>
<dbReference type="EMBL" id="CAJJDN010000023">
    <property type="protein sequence ID" value="CAD8068087.1"/>
    <property type="molecule type" value="Genomic_DNA"/>
</dbReference>
<evidence type="ECO:0000256" key="6">
    <source>
        <dbReference type="ARBA" id="ARBA00022777"/>
    </source>
</evidence>
<dbReference type="GO" id="GO:0004674">
    <property type="term" value="F:protein serine/threonine kinase activity"/>
    <property type="evidence" value="ECO:0007669"/>
    <property type="project" value="UniProtKB-KW"/>
</dbReference>
<keyword evidence="5" id="KW-0732">Signal</keyword>
<evidence type="ECO:0000256" key="3">
    <source>
        <dbReference type="ARBA" id="ARBA00022527"/>
    </source>
</evidence>
<evidence type="ECO:0000259" key="8">
    <source>
        <dbReference type="PROSITE" id="PS50234"/>
    </source>
</evidence>
<organism evidence="10 11">
    <name type="scientific">Paramecium sonneborni</name>
    <dbReference type="NCBI Taxonomy" id="65129"/>
    <lineage>
        <taxon>Eukaryota</taxon>
        <taxon>Sar</taxon>
        <taxon>Alveolata</taxon>
        <taxon>Ciliophora</taxon>
        <taxon>Intramacronucleata</taxon>
        <taxon>Oligohymenophorea</taxon>
        <taxon>Peniculida</taxon>
        <taxon>Parameciidae</taxon>
        <taxon>Paramecium</taxon>
    </lineage>
</organism>
<dbReference type="Pfam" id="PF02816">
    <property type="entry name" value="Alpha_kinase"/>
    <property type="match status" value="1"/>
</dbReference>
<keyword evidence="4" id="KW-0808">Transferase</keyword>
<evidence type="ECO:0000256" key="7">
    <source>
        <dbReference type="SAM" id="Coils"/>
    </source>
</evidence>
<proteinExistence type="predicted"/>
<dbReference type="InterPro" id="IPR002035">
    <property type="entry name" value="VWF_A"/>
</dbReference>
<sequence>MSINNIKDVCNKTIHCQKQDCQQTHQRKYVGLCLEYLKQIDDDEDKEQDNQLLKCSNPNCKLYHFNFEQMNILFQIPPINGIWMFNLCTQNNCNLNECQFLHLKWAQGVCLKQLFSNRCKSQQCQQQKRHISWQDLREEVYQQYNIAEINPEIINESGESQYAQNLINKNLCIKYLKGECPELKCSRIHCQWEEIQYLRFFQQILYPCTNQNSQYSFINFIEEAQNTQSQLQILCEKEKLRKLQKEINQANIIDIIFIVDFTKSMKNWLKTIKFQLVKIINQFSAKINGYGIRVGFVGYRDICEEKDQLIYRGLTENLEEIFKFISQLEAQGGGDQAEDVIAGLKQGLKLNISLHPNSILCTFLIADAPCHGKQYHNDNISDDQNDTVENQSLENVMKQYKDRKKFSFFTCFKINDSTDIMFQKMQEQFPELMITKKSQPNDFPELVAFALESSITFSLNPQILQQKKQYLYTEANFIRPTIINLDLSNKQIKKSKFWENFYDSVDQFQRSGVSALEINQEPEIIQNDAHRNTCVFKIFDAQNNIIMLAKLSKEHVKKFKENQLSKNDIKIAEEKAKVRYYVAAYANELAYRFRQKTKEFKEIPPIFYASPILYTLTNPFYGVTKLYAETYIDSAQYNWRKYSNNGALSYQEFYYYTSFSHFTYAETEGTLVILDLQGSDNIFSDASAQTLANKIPILEQDNTNQKEIGIDIFLKQQHQKCSIVCQKLGLSRQNFQNSNQNIDEHSWNIQDQDQLQIICEKCLQLRYYSIKEYRQKKEVKCENCIDLDQQPIEAICRCCQNLFHYDPNEYLQSLNQYGYCKKCKSTCIQQQNKCLYCSFKCSFKLKQIAQSNLYICPNGYQYLQTIYCSICQMKYQFLKILSLQEYQTGKFICCQNT</sequence>
<evidence type="ECO:0000256" key="4">
    <source>
        <dbReference type="ARBA" id="ARBA00022679"/>
    </source>
</evidence>
<dbReference type="InterPro" id="IPR056861">
    <property type="entry name" value="HMCN1-like_VWA"/>
</dbReference>
<dbReference type="InterPro" id="IPR052969">
    <property type="entry name" value="Thr-specific_kinase-like"/>
</dbReference>
<evidence type="ECO:0000256" key="5">
    <source>
        <dbReference type="ARBA" id="ARBA00022729"/>
    </source>
</evidence>
<evidence type="ECO:0000256" key="1">
    <source>
        <dbReference type="ARBA" id="ARBA00004613"/>
    </source>
</evidence>
<evidence type="ECO:0000256" key="2">
    <source>
        <dbReference type="ARBA" id="ARBA00022525"/>
    </source>
</evidence>
<dbReference type="GO" id="GO:0005524">
    <property type="term" value="F:ATP binding"/>
    <property type="evidence" value="ECO:0007669"/>
    <property type="project" value="InterPro"/>
</dbReference>
<dbReference type="InterPro" id="IPR004166">
    <property type="entry name" value="a-kinase_dom"/>
</dbReference>
<keyword evidence="7" id="KW-0175">Coiled coil</keyword>
<feature type="domain" description="VWFA" evidence="8">
    <location>
        <begin position="254"/>
        <end position="334"/>
    </location>
</feature>
<evidence type="ECO:0000313" key="11">
    <source>
        <dbReference type="Proteomes" id="UP000692954"/>
    </source>
</evidence>
<dbReference type="PANTHER" id="PTHR47763">
    <property type="entry name" value="ALPHA-PROTEIN KINASE VWKA"/>
    <property type="match status" value="1"/>
</dbReference>
<keyword evidence="3" id="KW-0723">Serine/threonine-protein kinase</keyword>
<gene>
    <name evidence="10" type="ORF">PSON_ATCC_30995.1.T0230365</name>
</gene>
<evidence type="ECO:0000313" key="10">
    <source>
        <dbReference type="EMBL" id="CAD8068087.1"/>
    </source>
</evidence>
<dbReference type="AlphaFoldDB" id="A0A8S1LJZ4"/>
<feature type="domain" description="Alpha-type protein kinase" evidence="9">
    <location>
        <begin position="469"/>
        <end position="733"/>
    </location>
</feature>
<dbReference type="OrthoDB" id="2377576at2759"/>
<keyword evidence="6" id="KW-0418">Kinase</keyword>
<reference evidence="10" key="1">
    <citation type="submission" date="2021-01" db="EMBL/GenBank/DDBJ databases">
        <authorList>
            <consortium name="Genoscope - CEA"/>
            <person name="William W."/>
        </authorList>
    </citation>
    <scope>NUCLEOTIDE SEQUENCE</scope>
</reference>
<dbReference type="SMART" id="SM00811">
    <property type="entry name" value="Alpha_kinase"/>
    <property type="match status" value="1"/>
</dbReference>
<dbReference type="GO" id="GO:0005737">
    <property type="term" value="C:cytoplasm"/>
    <property type="evidence" value="ECO:0007669"/>
    <property type="project" value="TreeGrafter"/>
</dbReference>
<accession>A0A8S1LJZ4</accession>
<dbReference type="PANTHER" id="PTHR47763:SF5">
    <property type="entry name" value="CHROMOSOME UNDETERMINED SCAFFOLD_25, WHOLE GENOME SHOTGUN SEQUENCE"/>
    <property type="match status" value="1"/>
</dbReference>
<name>A0A8S1LJZ4_9CILI</name>
<evidence type="ECO:0008006" key="12">
    <source>
        <dbReference type="Google" id="ProtNLM"/>
    </source>
</evidence>
<dbReference type="CDD" id="cd04515">
    <property type="entry name" value="Alpha_kinase"/>
    <property type="match status" value="1"/>
</dbReference>
<dbReference type="PROSITE" id="PS51158">
    <property type="entry name" value="ALPHA_KINASE"/>
    <property type="match status" value="1"/>
</dbReference>
<comment type="caution">
    <text evidence="10">The sequence shown here is derived from an EMBL/GenBank/DDBJ whole genome shotgun (WGS) entry which is preliminary data.</text>
</comment>
<protein>
    <recommendedName>
        <fullName evidence="12">Alpha-type protein kinase domain-containing protein</fullName>
    </recommendedName>
</protein>
<keyword evidence="2" id="KW-0964">Secreted</keyword>
<dbReference type="Pfam" id="PF25106">
    <property type="entry name" value="VWA_4"/>
    <property type="match status" value="1"/>
</dbReference>
<feature type="coiled-coil region" evidence="7">
    <location>
        <begin position="221"/>
        <end position="253"/>
    </location>
</feature>
<dbReference type="PROSITE" id="PS50234">
    <property type="entry name" value="VWFA"/>
    <property type="match status" value="1"/>
</dbReference>